<accession>A0A0K8J2J7</accession>
<proteinExistence type="predicted"/>
<name>A0A0K8J2J7_9FIRM</name>
<dbReference type="Gene3D" id="2.60.200.20">
    <property type="match status" value="1"/>
</dbReference>
<keyword evidence="1" id="KW-0472">Membrane</keyword>
<dbReference type="RefSeq" id="WP_058257070.1">
    <property type="nucleotide sequence ID" value="NZ_DUPS01000020.1"/>
</dbReference>
<protein>
    <recommendedName>
        <fullName evidence="2">FHA domain-containing protein</fullName>
    </recommendedName>
</protein>
<dbReference type="InterPro" id="IPR008984">
    <property type="entry name" value="SMAD_FHA_dom_sf"/>
</dbReference>
<gene>
    <name evidence="3" type="ORF">SD1D_0051</name>
</gene>
<feature type="transmembrane region" description="Helical" evidence="1">
    <location>
        <begin position="269"/>
        <end position="287"/>
    </location>
</feature>
<evidence type="ECO:0000313" key="4">
    <source>
        <dbReference type="Proteomes" id="UP000196053"/>
    </source>
</evidence>
<keyword evidence="1" id="KW-0812">Transmembrane</keyword>
<dbReference type="SMART" id="SM00240">
    <property type="entry name" value="FHA"/>
    <property type="match status" value="1"/>
</dbReference>
<keyword evidence="1" id="KW-1133">Transmembrane helix</keyword>
<dbReference type="SUPFAM" id="SSF49879">
    <property type="entry name" value="SMAD/FHA domain"/>
    <property type="match status" value="1"/>
</dbReference>
<dbReference type="PROSITE" id="PS50006">
    <property type="entry name" value="FHA_DOMAIN"/>
    <property type="match status" value="1"/>
</dbReference>
<dbReference type="Proteomes" id="UP000196053">
    <property type="component" value="Chromosome I"/>
</dbReference>
<feature type="domain" description="FHA" evidence="2">
    <location>
        <begin position="378"/>
        <end position="428"/>
    </location>
</feature>
<dbReference type="EMBL" id="LN879430">
    <property type="protein sequence ID" value="CUH91614.1"/>
    <property type="molecule type" value="Genomic_DNA"/>
</dbReference>
<evidence type="ECO:0000313" key="3">
    <source>
        <dbReference type="EMBL" id="CUH91614.1"/>
    </source>
</evidence>
<sequence>MEVSYKKDLRNNYLVVEKKDNNDEEAYCVRMILANSITGIIKPEQRNIDGQILYYYDISSKQPLDIIYEKKPINFNQVNKLFTGLIEIMEQAYEFLLNENDLVMEPAHIYIDISTEQANLCYVPGYNKDIRKQIANLIEYIMNKIDYKDKEAVLLVYNLYAICRKDSFSYEDLLSVIRKKSRQDSKIEIEEIGKGEREESKPEAAIKDQIPNEQIPVMMEKILDDQEHYYFPLKTYIYTGICCLCFIFTLILSIKSKLIYTFFGTRIDYSKFMVLLLILLCIMGYVLRKIWDKKNRLTKLIRKEEYIDPRKEDISLKASIEDCLDETLSKSNRDLLNNNDSDILNPTVLLNEARVCKCYLEPINHKINKIIEMDNFPFVIGKYKNNVDYLLDKEVVSRYHLKITMEDDKYYITDLNSTNGTYLNEKPLPCYKKHEIVSGDEVSIAGIKYIFRLDK</sequence>
<keyword evidence="4" id="KW-1185">Reference proteome</keyword>
<organism evidence="3 4">
    <name type="scientific">Herbinix luporum</name>
    <dbReference type="NCBI Taxonomy" id="1679721"/>
    <lineage>
        <taxon>Bacteria</taxon>
        <taxon>Bacillati</taxon>
        <taxon>Bacillota</taxon>
        <taxon>Clostridia</taxon>
        <taxon>Lachnospirales</taxon>
        <taxon>Lachnospiraceae</taxon>
        <taxon>Herbinix</taxon>
    </lineage>
</organism>
<dbReference type="InterPro" id="IPR045962">
    <property type="entry name" value="DUF6382"/>
</dbReference>
<evidence type="ECO:0000256" key="1">
    <source>
        <dbReference type="SAM" id="Phobius"/>
    </source>
</evidence>
<dbReference type="Pfam" id="PF19909">
    <property type="entry name" value="DUF6382"/>
    <property type="match status" value="1"/>
</dbReference>
<dbReference type="CDD" id="cd00060">
    <property type="entry name" value="FHA"/>
    <property type="match status" value="1"/>
</dbReference>
<feature type="transmembrane region" description="Helical" evidence="1">
    <location>
        <begin position="236"/>
        <end position="254"/>
    </location>
</feature>
<dbReference type="Pfam" id="PF00498">
    <property type="entry name" value="FHA"/>
    <property type="match status" value="1"/>
</dbReference>
<dbReference type="InterPro" id="IPR000253">
    <property type="entry name" value="FHA_dom"/>
</dbReference>
<dbReference type="OrthoDB" id="9783862at2"/>
<dbReference type="KEGG" id="hsd:SD1D_0051"/>
<reference evidence="4" key="1">
    <citation type="submission" date="2015-09" db="EMBL/GenBank/DDBJ databases">
        <authorList>
            <person name="Wibberg D."/>
        </authorList>
    </citation>
    <scope>NUCLEOTIDE SEQUENCE [LARGE SCALE GENOMIC DNA]</scope>
    <source>
        <strain evidence="4">SD1D</strain>
    </source>
</reference>
<evidence type="ECO:0000259" key="2">
    <source>
        <dbReference type="PROSITE" id="PS50006"/>
    </source>
</evidence>
<dbReference type="AlphaFoldDB" id="A0A0K8J2J7"/>